<organism evidence="3 4">
    <name type="scientific">Plakobranchus ocellatus</name>
    <dbReference type="NCBI Taxonomy" id="259542"/>
    <lineage>
        <taxon>Eukaryota</taxon>
        <taxon>Metazoa</taxon>
        <taxon>Spiralia</taxon>
        <taxon>Lophotrochozoa</taxon>
        <taxon>Mollusca</taxon>
        <taxon>Gastropoda</taxon>
        <taxon>Heterobranchia</taxon>
        <taxon>Euthyneura</taxon>
        <taxon>Panpulmonata</taxon>
        <taxon>Sacoglossa</taxon>
        <taxon>Placobranchoidea</taxon>
        <taxon>Plakobranchidae</taxon>
        <taxon>Plakobranchus</taxon>
    </lineage>
</organism>
<name>A0AAV4AIF1_9GAST</name>
<evidence type="ECO:0000256" key="1">
    <source>
        <dbReference type="ARBA" id="ARBA00009759"/>
    </source>
</evidence>
<dbReference type="AlphaFoldDB" id="A0AAV4AIF1"/>
<dbReference type="PANTHER" id="PTHR43028">
    <property type="entry name" value="3'(2'),5'-BISPHOSPHATE NUCLEOTIDASE 1"/>
    <property type="match status" value="1"/>
</dbReference>
<dbReference type="Pfam" id="PF00459">
    <property type="entry name" value="Inositol_P"/>
    <property type="match status" value="1"/>
</dbReference>
<feature type="binding site" evidence="2">
    <location>
        <position position="155"/>
    </location>
    <ligand>
        <name>Mg(2+)</name>
        <dbReference type="ChEBI" id="CHEBI:18420"/>
        <label>1</label>
        <note>catalytic</note>
    </ligand>
</feature>
<feature type="binding site" evidence="2">
    <location>
        <position position="300"/>
    </location>
    <ligand>
        <name>Mg(2+)</name>
        <dbReference type="ChEBI" id="CHEBI:18420"/>
        <label>1</label>
        <note>catalytic</note>
    </ligand>
</feature>
<dbReference type="FunFam" id="4.10.460.10:FF:000001">
    <property type="entry name" value="Inositol polyphosphate 1-phosphatase"/>
    <property type="match status" value="1"/>
</dbReference>
<comment type="similarity">
    <text evidence="1">Belongs to the inositol monophosphatase superfamily.</text>
</comment>
<reference evidence="3 4" key="1">
    <citation type="journal article" date="2021" name="Elife">
        <title>Chloroplast acquisition without the gene transfer in kleptoplastic sea slugs, Plakobranchus ocellatus.</title>
        <authorList>
            <person name="Maeda T."/>
            <person name="Takahashi S."/>
            <person name="Yoshida T."/>
            <person name="Shimamura S."/>
            <person name="Takaki Y."/>
            <person name="Nagai Y."/>
            <person name="Toyoda A."/>
            <person name="Suzuki Y."/>
            <person name="Arimoto A."/>
            <person name="Ishii H."/>
            <person name="Satoh N."/>
            <person name="Nishiyama T."/>
            <person name="Hasebe M."/>
            <person name="Maruyama T."/>
            <person name="Minagawa J."/>
            <person name="Obokata J."/>
            <person name="Shigenobu S."/>
        </authorList>
    </citation>
    <scope>NUCLEOTIDE SEQUENCE [LARGE SCALE GENOMIC DNA]</scope>
</reference>
<feature type="binding site" evidence="2">
    <location>
        <position position="157"/>
    </location>
    <ligand>
        <name>Mg(2+)</name>
        <dbReference type="ChEBI" id="CHEBI:18420"/>
        <label>1</label>
        <note>catalytic</note>
    </ligand>
</feature>
<sequence>MKISSILQLLLEVAEKASQIATVIRKEKTLLELLIEEKPAIEKNNQFFQDFKTLADVLIQETVRHFIGKKIPNLAESIYGEESNTFTNAIGDSIIVKVCQTPEETKDLLKRILNGNGTAASLLTEAIHSFSQASVVPSEDLDVDIDISDCGVWIDPIDATGQYIKGEIGVQDEYGLIGDGLQCVAILIGMFQKSSGRPLLGVAVQPFAWYSQGTNSWTSQTVWGICHEKCQRTSFQPSKTGGVNPPRIVISKSESEQVQKALLSKYKLISASGAGYKILVTVLGLANAYVLSHRSIYRWDCCALHAILLAMGGGIVSFKHAREAVTKSQTSLLASDLEHLQVNYAKAAGAIASRRCSLPDNAESLPGIIAYRSEEDALAILGFLK</sequence>
<keyword evidence="2" id="KW-0479">Metal-binding</keyword>
<dbReference type="PANTHER" id="PTHR43028:SF3">
    <property type="entry name" value="INOSITOL POLYPHOSPHATE 1-PHOSPHATASE"/>
    <property type="match status" value="1"/>
</dbReference>
<comment type="caution">
    <text evidence="3">The sequence shown here is derived from an EMBL/GenBank/DDBJ whole genome shotgun (WGS) entry which is preliminary data.</text>
</comment>
<gene>
    <name evidence="3" type="ORF">PoB_003272400</name>
</gene>
<dbReference type="InterPro" id="IPR000760">
    <property type="entry name" value="Inositol_monophosphatase-like"/>
</dbReference>
<keyword evidence="4" id="KW-1185">Reference proteome</keyword>
<keyword evidence="2" id="KW-0460">Magnesium</keyword>
<dbReference type="Gene3D" id="3.40.190.80">
    <property type="match status" value="1"/>
</dbReference>
<proteinExistence type="inferred from homology"/>
<dbReference type="SUPFAM" id="SSF56655">
    <property type="entry name" value="Carbohydrate phosphatase"/>
    <property type="match status" value="1"/>
</dbReference>
<accession>A0AAV4AIF1</accession>
<protein>
    <submittedName>
        <fullName evidence="3">Inositol polyphosphate 1-phosphatase</fullName>
    </submittedName>
</protein>
<comment type="cofactor">
    <cofactor evidence="2">
        <name>Mg(2+)</name>
        <dbReference type="ChEBI" id="CHEBI:18420"/>
    </cofactor>
</comment>
<dbReference type="Proteomes" id="UP000735302">
    <property type="component" value="Unassembled WGS sequence"/>
</dbReference>
<dbReference type="EMBL" id="BLXT01003767">
    <property type="protein sequence ID" value="GFO06219.1"/>
    <property type="molecule type" value="Genomic_DNA"/>
</dbReference>
<dbReference type="GO" id="GO:0046872">
    <property type="term" value="F:metal ion binding"/>
    <property type="evidence" value="ECO:0007669"/>
    <property type="project" value="UniProtKB-KW"/>
</dbReference>
<dbReference type="Gene3D" id="4.10.460.10">
    <property type="entry name" value="Inositol Polyphosphate 1-phosphatase, domain 1"/>
    <property type="match status" value="1"/>
</dbReference>
<dbReference type="InterPro" id="IPR044897">
    <property type="entry name" value="INPP1_dom_1"/>
</dbReference>
<evidence type="ECO:0000313" key="4">
    <source>
        <dbReference type="Proteomes" id="UP000735302"/>
    </source>
</evidence>
<evidence type="ECO:0000313" key="3">
    <source>
        <dbReference type="EMBL" id="GFO06219.1"/>
    </source>
</evidence>
<feature type="binding site" evidence="2">
    <location>
        <position position="158"/>
    </location>
    <ligand>
        <name>Mg(2+)</name>
        <dbReference type="ChEBI" id="CHEBI:18420"/>
        <label>1</label>
        <note>catalytic</note>
    </ligand>
</feature>
<feature type="binding site" evidence="2">
    <location>
        <position position="81"/>
    </location>
    <ligand>
        <name>Mg(2+)</name>
        <dbReference type="ChEBI" id="CHEBI:18420"/>
        <label>1</label>
        <note>catalytic</note>
    </ligand>
</feature>
<dbReference type="Gene3D" id="3.30.540.10">
    <property type="entry name" value="Fructose-1,6-Bisphosphatase, subunit A, domain 1"/>
    <property type="match status" value="1"/>
</dbReference>
<evidence type="ECO:0000256" key="2">
    <source>
        <dbReference type="PIRSR" id="PIRSR600760-2"/>
    </source>
</evidence>
<dbReference type="InterPro" id="IPR050725">
    <property type="entry name" value="CysQ/Inositol_MonoPase"/>
</dbReference>
<dbReference type="GO" id="GO:0004441">
    <property type="term" value="F:inositol-1,4-bisphosphate 1-phosphatase activity"/>
    <property type="evidence" value="ECO:0007669"/>
    <property type="project" value="TreeGrafter"/>
</dbReference>